<evidence type="ECO:0008006" key="6">
    <source>
        <dbReference type="Google" id="ProtNLM"/>
    </source>
</evidence>
<dbReference type="EMBL" id="CAKOGL010000030">
    <property type="protein sequence ID" value="CAH2107821.1"/>
    <property type="molecule type" value="Genomic_DNA"/>
</dbReference>
<dbReference type="Proteomes" id="UP001153954">
    <property type="component" value="Unassembled WGS sequence"/>
</dbReference>
<reference evidence="4" key="1">
    <citation type="submission" date="2022-03" db="EMBL/GenBank/DDBJ databases">
        <authorList>
            <person name="Tunstrom K."/>
        </authorList>
    </citation>
    <scope>NUCLEOTIDE SEQUENCE</scope>
</reference>
<feature type="transmembrane region" description="Helical" evidence="3">
    <location>
        <begin position="6"/>
        <end position="22"/>
    </location>
</feature>
<dbReference type="InterPro" id="IPR036291">
    <property type="entry name" value="NAD(P)-bd_dom_sf"/>
</dbReference>
<evidence type="ECO:0000256" key="3">
    <source>
        <dbReference type="SAM" id="Phobius"/>
    </source>
</evidence>
<dbReference type="PANTHER" id="PTHR43157">
    <property type="entry name" value="PHOSPHATIDYLINOSITOL-GLYCAN BIOSYNTHESIS CLASS F PROTEIN-RELATED"/>
    <property type="match status" value="1"/>
</dbReference>
<dbReference type="Pfam" id="PF00106">
    <property type="entry name" value="adh_short"/>
    <property type="match status" value="1"/>
</dbReference>
<evidence type="ECO:0000313" key="5">
    <source>
        <dbReference type="Proteomes" id="UP001153954"/>
    </source>
</evidence>
<keyword evidence="3" id="KW-0812">Transmembrane</keyword>
<feature type="transmembrane region" description="Helical" evidence="3">
    <location>
        <begin position="144"/>
        <end position="161"/>
    </location>
</feature>
<evidence type="ECO:0000313" key="4">
    <source>
        <dbReference type="EMBL" id="CAH2107821.1"/>
    </source>
</evidence>
<name>A0AAU9VC66_EUPED</name>
<keyword evidence="3" id="KW-0472">Membrane</keyword>
<proteinExistence type="inferred from homology"/>
<dbReference type="AlphaFoldDB" id="A0AAU9VC66"/>
<feature type="transmembrane region" description="Helical" evidence="3">
    <location>
        <begin position="239"/>
        <end position="259"/>
    </location>
</feature>
<evidence type="ECO:0000256" key="2">
    <source>
        <dbReference type="RuleBase" id="RU000363"/>
    </source>
</evidence>
<keyword evidence="1" id="KW-0560">Oxidoreductase</keyword>
<keyword evidence="5" id="KW-1185">Reference proteome</keyword>
<dbReference type="GO" id="GO:0016491">
    <property type="term" value="F:oxidoreductase activity"/>
    <property type="evidence" value="ECO:0007669"/>
    <property type="project" value="UniProtKB-KW"/>
</dbReference>
<accession>A0AAU9VC66</accession>
<dbReference type="PRINTS" id="PR00080">
    <property type="entry name" value="SDRFAMILY"/>
</dbReference>
<dbReference type="SUPFAM" id="SSF51735">
    <property type="entry name" value="NAD(P)-binding Rossmann-fold domains"/>
    <property type="match status" value="1"/>
</dbReference>
<protein>
    <recommendedName>
        <fullName evidence="6">Retinol dehydrogenase 11</fullName>
    </recommendedName>
</protein>
<dbReference type="Gene3D" id="3.40.50.720">
    <property type="entry name" value="NAD(P)-binding Rossmann-like Domain"/>
    <property type="match status" value="1"/>
</dbReference>
<dbReference type="PANTHER" id="PTHR43157:SF31">
    <property type="entry name" value="PHOSPHATIDYLINOSITOL-GLYCAN BIOSYNTHESIS CLASS F PROTEIN"/>
    <property type="match status" value="1"/>
</dbReference>
<comment type="similarity">
    <text evidence="2">Belongs to the short-chain dehydrogenases/reductases (SDR) family.</text>
</comment>
<dbReference type="PRINTS" id="PR00081">
    <property type="entry name" value="GDHRDH"/>
</dbReference>
<gene>
    <name evidence="4" type="ORF">EEDITHA_LOCUS21813</name>
</gene>
<dbReference type="InterPro" id="IPR002347">
    <property type="entry name" value="SDR_fam"/>
</dbReference>
<evidence type="ECO:0000256" key="1">
    <source>
        <dbReference type="ARBA" id="ARBA00023002"/>
    </source>
</evidence>
<sequence length="335" mass="37740">MFVHILFIFCVVIIILLASNYRKRKNAICKSKKKLDGRTAIVTGGTSGIGLKVAIDFANRGARVIVACPFTDEGTEAEKLIIEKTGNSNVVYKYLDLSSLKSVREFANDILKNENRLDILMNNAGVGIPGDFLTKDGMHFIMQVNYYGHFLLTILLLPLLIKTGKPSDKSRIVNTTSITRHISSLDVVNYDKIGYWFRIRIYANSKMSFVLFSRELTKRIANYNVVVNNADPGFVATRIYNSCNVIIGFVVGFLIRILFHLFFKNPFEGAQTAIHIALDEDAGLVSGQIFENCEMVSEKPCKKQSSELDESAAKLWKRSIDLVQFNDEELQFLIK</sequence>
<organism evidence="4 5">
    <name type="scientific">Euphydryas editha</name>
    <name type="common">Edith's checkerspot</name>
    <dbReference type="NCBI Taxonomy" id="104508"/>
    <lineage>
        <taxon>Eukaryota</taxon>
        <taxon>Metazoa</taxon>
        <taxon>Ecdysozoa</taxon>
        <taxon>Arthropoda</taxon>
        <taxon>Hexapoda</taxon>
        <taxon>Insecta</taxon>
        <taxon>Pterygota</taxon>
        <taxon>Neoptera</taxon>
        <taxon>Endopterygota</taxon>
        <taxon>Lepidoptera</taxon>
        <taxon>Glossata</taxon>
        <taxon>Ditrysia</taxon>
        <taxon>Papilionoidea</taxon>
        <taxon>Nymphalidae</taxon>
        <taxon>Nymphalinae</taxon>
        <taxon>Euphydryas</taxon>
    </lineage>
</organism>
<keyword evidence="3" id="KW-1133">Transmembrane helix</keyword>
<comment type="caution">
    <text evidence="4">The sequence shown here is derived from an EMBL/GenBank/DDBJ whole genome shotgun (WGS) entry which is preliminary data.</text>
</comment>